<dbReference type="EMBL" id="JAJHUN010000002">
    <property type="protein sequence ID" value="KAJ4161530.1"/>
    <property type="molecule type" value="Genomic_DNA"/>
</dbReference>
<gene>
    <name evidence="2" type="ORF">LMH87_007566</name>
</gene>
<evidence type="ECO:0000313" key="2">
    <source>
        <dbReference type="EMBL" id="KAJ4161530.1"/>
    </source>
</evidence>
<dbReference type="KEGG" id="amus:LMH87_007566"/>
<feature type="region of interest" description="Disordered" evidence="1">
    <location>
        <begin position="1"/>
        <end position="20"/>
    </location>
</feature>
<evidence type="ECO:0000256" key="1">
    <source>
        <dbReference type="SAM" id="MobiDB-lite"/>
    </source>
</evidence>
<dbReference type="AlphaFoldDB" id="A0A9W8URE7"/>
<name>A0A9W8URE7_AKAMU</name>
<reference evidence="2" key="1">
    <citation type="journal article" date="2023" name="Access Microbiol">
        <title>De-novo genome assembly for Akanthomyces muscarius, a biocontrol agent of insect agricultural pests.</title>
        <authorList>
            <person name="Erdos Z."/>
            <person name="Studholme D.J."/>
            <person name="Raymond B."/>
            <person name="Sharma M."/>
        </authorList>
    </citation>
    <scope>NUCLEOTIDE SEQUENCE</scope>
    <source>
        <strain evidence="2">Ve6</strain>
    </source>
</reference>
<sequence length="152" mass="17068">MATVGPSPFPAQRKHGSVGDPGQLQRRFYCRFLAGLIPMLSSVVATKKALAPYYGWYGTVREVYNINSDQASHVYAAIKYDYGIRRESLFAYLLPWLYKATNGLHSQSRQYVTVATPSSRPGGRPPSMDEDTSWLHARPRLSALGPRLYIEL</sequence>
<dbReference type="Proteomes" id="UP001144673">
    <property type="component" value="Unassembled WGS sequence"/>
</dbReference>
<evidence type="ECO:0000313" key="3">
    <source>
        <dbReference type="Proteomes" id="UP001144673"/>
    </source>
</evidence>
<dbReference type="RefSeq" id="XP_056057914.1">
    <property type="nucleotide sequence ID" value="XM_056199468.1"/>
</dbReference>
<comment type="caution">
    <text evidence="2">The sequence shown here is derived from an EMBL/GenBank/DDBJ whole genome shotgun (WGS) entry which is preliminary data.</text>
</comment>
<organism evidence="2 3">
    <name type="scientific">Akanthomyces muscarius</name>
    <name type="common">Entomopathogenic fungus</name>
    <name type="synonym">Lecanicillium muscarium</name>
    <dbReference type="NCBI Taxonomy" id="2231603"/>
    <lineage>
        <taxon>Eukaryota</taxon>
        <taxon>Fungi</taxon>
        <taxon>Dikarya</taxon>
        <taxon>Ascomycota</taxon>
        <taxon>Pezizomycotina</taxon>
        <taxon>Sordariomycetes</taxon>
        <taxon>Hypocreomycetidae</taxon>
        <taxon>Hypocreales</taxon>
        <taxon>Cordycipitaceae</taxon>
        <taxon>Akanthomyces</taxon>
    </lineage>
</organism>
<keyword evidence="3" id="KW-1185">Reference proteome</keyword>
<accession>A0A9W8URE7</accession>
<proteinExistence type="predicted"/>
<dbReference type="GeneID" id="80894725"/>
<protein>
    <submittedName>
        <fullName evidence="2">Uncharacterized protein</fullName>
    </submittedName>
</protein>